<comment type="similarity">
    <text evidence="1">Belongs to the peptidase C40 family.</text>
</comment>
<evidence type="ECO:0000256" key="3">
    <source>
        <dbReference type="ARBA" id="ARBA00022729"/>
    </source>
</evidence>
<protein>
    <submittedName>
        <fullName evidence="9">Peptidase</fullName>
    </submittedName>
</protein>
<reference evidence="10" key="1">
    <citation type="submission" date="2015-07" db="EMBL/GenBank/DDBJ databases">
        <authorList>
            <consortium name="Consortium for Microbial Forensics and Genomics (microFORGE)"/>
            <person name="Knight B.M."/>
            <person name="Roberts D.P."/>
            <person name="Lin D."/>
            <person name="Hari K."/>
            <person name="Fletcher J."/>
            <person name="Melcher U."/>
            <person name="Blagden T."/>
            <person name="Winegar R.A."/>
        </authorList>
    </citation>
    <scope>NUCLEOTIDE SEQUENCE [LARGE SCALE GENOMIC DNA]</scope>
    <source>
        <strain evidence="10">DSM 23493</strain>
    </source>
</reference>
<keyword evidence="3 6" id="KW-0732">Signal</keyword>
<dbReference type="PROSITE" id="PS51272">
    <property type="entry name" value="SLH"/>
    <property type="match status" value="2"/>
</dbReference>
<dbReference type="EMBL" id="LFXJ01000010">
    <property type="protein sequence ID" value="KMY29153.1"/>
    <property type="molecule type" value="Genomic_DNA"/>
</dbReference>
<keyword evidence="5" id="KW-0788">Thiol protease</keyword>
<evidence type="ECO:0000259" key="7">
    <source>
        <dbReference type="PROSITE" id="PS51272"/>
    </source>
</evidence>
<dbReference type="Proteomes" id="UP000037326">
    <property type="component" value="Unassembled WGS sequence"/>
</dbReference>
<keyword evidence="4" id="KW-0378">Hydrolase</keyword>
<feature type="domain" description="SLH" evidence="7">
    <location>
        <begin position="189"/>
        <end position="252"/>
    </location>
</feature>
<feature type="domain" description="SLH" evidence="7">
    <location>
        <begin position="253"/>
        <end position="303"/>
    </location>
</feature>
<dbReference type="RefSeq" id="WP_049668059.1">
    <property type="nucleotide sequence ID" value="NZ_LFXJ01000010.1"/>
</dbReference>
<dbReference type="InterPro" id="IPR051202">
    <property type="entry name" value="Peptidase_C40"/>
</dbReference>
<dbReference type="SUPFAM" id="SSF54001">
    <property type="entry name" value="Cysteine proteinases"/>
    <property type="match status" value="1"/>
</dbReference>
<dbReference type="Pfam" id="PF00395">
    <property type="entry name" value="SLH"/>
    <property type="match status" value="2"/>
</dbReference>
<evidence type="ECO:0000256" key="2">
    <source>
        <dbReference type="ARBA" id="ARBA00022670"/>
    </source>
</evidence>
<accession>A0A0K9F4Q3</accession>
<dbReference type="GO" id="GO:0008234">
    <property type="term" value="F:cysteine-type peptidase activity"/>
    <property type="evidence" value="ECO:0007669"/>
    <property type="project" value="UniProtKB-KW"/>
</dbReference>
<comment type="caution">
    <text evidence="9">The sequence shown here is derived from an EMBL/GenBank/DDBJ whole genome shotgun (WGS) entry which is preliminary data.</text>
</comment>
<evidence type="ECO:0000313" key="10">
    <source>
        <dbReference type="Proteomes" id="UP000037326"/>
    </source>
</evidence>
<dbReference type="Pfam" id="PF00877">
    <property type="entry name" value="NLPC_P60"/>
    <property type="match status" value="1"/>
</dbReference>
<sequence>MNKKWLLPIFASFMLFSTTHIDSAEAATKSEVTETASKYLGTPYKYGGTTTSGFDCSGFTSKVFADLGITLNRTSGGQYQQGTAVAKSDLQVGDLLFFNTSGSGISHVSIYIGDGRMIHSQTNQGVSYSNVDDPYYWSSRYVGAKRVATFDEEQKAEVKQAAIDFTVYASRAEVAGQIAKALNLDTSDKNSGFIDVKPTHERAGAIAAVTKLGIFEGDANGKFNPSSPITRAQIAKVLVLAFGLENASQEVTFSDVPKDSWANEYVSILASNGVTNGDGNGQFGMDELLKIKELKVFIERLQQ</sequence>
<evidence type="ECO:0000256" key="5">
    <source>
        <dbReference type="ARBA" id="ARBA00022807"/>
    </source>
</evidence>
<feature type="chain" id="PRO_5030009914" evidence="6">
    <location>
        <begin position="27"/>
        <end position="303"/>
    </location>
</feature>
<evidence type="ECO:0000259" key="8">
    <source>
        <dbReference type="PROSITE" id="PS51935"/>
    </source>
</evidence>
<dbReference type="InterPro" id="IPR001119">
    <property type="entry name" value="SLH_dom"/>
</dbReference>
<proteinExistence type="inferred from homology"/>
<evidence type="ECO:0000313" key="9">
    <source>
        <dbReference type="EMBL" id="KMY29153.1"/>
    </source>
</evidence>
<dbReference type="PANTHER" id="PTHR47053">
    <property type="entry name" value="MUREIN DD-ENDOPEPTIDASE MEPH-RELATED"/>
    <property type="match status" value="1"/>
</dbReference>
<feature type="signal peptide" evidence="6">
    <location>
        <begin position="1"/>
        <end position="26"/>
    </location>
</feature>
<dbReference type="OrthoDB" id="9813368at2"/>
<feature type="domain" description="NlpC/P60" evidence="8">
    <location>
        <begin position="26"/>
        <end position="148"/>
    </location>
</feature>
<dbReference type="PANTHER" id="PTHR47053:SF1">
    <property type="entry name" value="MUREIN DD-ENDOPEPTIDASE MEPH-RELATED"/>
    <property type="match status" value="1"/>
</dbReference>
<dbReference type="GO" id="GO:0006508">
    <property type="term" value="P:proteolysis"/>
    <property type="evidence" value="ECO:0007669"/>
    <property type="project" value="UniProtKB-KW"/>
</dbReference>
<dbReference type="PROSITE" id="PS51935">
    <property type="entry name" value="NLPC_P60"/>
    <property type="match status" value="1"/>
</dbReference>
<keyword evidence="2" id="KW-0645">Protease</keyword>
<evidence type="ECO:0000256" key="4">
    <source>
        <dbReference type="ARBA" id="ARBA00022801"/>
    </source>
</evidence>
<organism evidence="9 10">
    <name type="scientific">Lysinibacillus xylanilyticus</name>
    <dbReference type="NCBI Taxonomy" id="582475"/>
    <lineage>
        <taxon>Bacteria</taxon>
        <taxon>Bacillati</taxon>
        <taxon>Bacillota</taxon>
        <taxon>Bacilli</taxon>
        <taxon>Bacillales</taxon>
        <taxon>Bacillaceae</taxon>
        <taxon>Lysinibacillus</taxon>
    </lineage>
</organism>
<dbReference type="InterPro" id="IPR038765">
    <property type="entry name" value="Papain-like_cys_pep_sf"/>
</dbReference>
<dbReference type="AlphaFoldDB" id="A0A0K9F4Q3"/>
<dbReference type="Gene3D" id="3.90.1720.10">
    <property type="entry name" value="endopeptidase domain like (from Nostoc punctiforme)"/>
    <property type="match status" value="1"/>
</dbReference>
<gene>
    <name evidence="9" type="ORF">ACZ11_18725</name>
</gene>
<dbReference type="PATRIC" id="fig|582475.4.peg.2810"/>
<evidence type="ECO:0000256" key="6">
    <source>
        <dbReference type="SAM" id="SignalP"/>
    </source>
</evidence>
<dbReference type="InterPro" id="IPR000064">
    <property type="entry name" value="NLP_P60_dom"/>
</dbReference>
<name>A0A0K9F4Q3_9BACI</name>
<evidence type="ECO:0000256" key="1">
    <source>
        <dbReference type="ARBA" id="ARBA00007074"/>
    </source>
</evidence>
<dbReference type="GeneID" id="96600251"/>